<dbReference type="RefSeq" id="WP_053233731.1">
    <property type="nucleotide sequence ID" value="NZ_CP011125.1"/>
</dbReference>
<feature type="region of interest" description="Disordered" evidence="1">
    <location>
        <begin position="1"/>
        <end position="33"/>
    </location>
</feature>
<dbReference type="STRING" id="927083.DB32_003719"/>
<dbReference type="KEGG" id="samy:DB32_003719"/>
<dbReference type="EMBL" id="CP011125">
    <property type="protein sequence ID" value="AKF06570.1"/>
    <property type="molecule type" value="Genomic_DNA"/>
</dbReference>
<dbReference type="Proteomes" id="UP000034883">
    <property type="component" value="Chromosome"/>
</dbReference>
<protein>
    <submittedName>
        <fullName evidence="2">Uncharacterized protein</fullName>
    </submittedName>
</protein>
<organism evidence="2 3">
    <name type="scientific">Sandaracinus amylolyticus</name>
    <dbReference type="NCBI Taxonomy" id="927083"/>
    <lineage>
        <taxon>Bacteria</taxon>
        <taxon>Pseudomonadati</taxon>
        <taxon>Myxococcota</taxon>
        <taxon>Polyangia</taxon>
        <taxon>Polyangiales</taxon>
        <taxon>Sandaracinaceae</taxon>
        <taxon>Sandaracinus</taxon>
    </lineage>
</organism>
<name>A0A0F6YID8_9BACT</name>
<dbReference type="AlphaFoldDB" id="A0A0F6YID8"/>
<sequence length="187" mass="19885">MTQNPLVTAERDDETPPPSADAADEPAERAKKERVLHTRVPAVLEQELKRLATNLKMPVSNLVRAILEDALDAVDAVGQRAEGELHGIAERLRVQRDALRSTAVARPARTPADPSQPACPSASVSLEGVIGFQSLVLVADATCTACGRTLRKGTKACRGVREEPGPRVLLGPECELLPSGLAEEDGT</sequence>
<evidence type="ECO:0000313" key="3">
    <source>
        <dbReference type="Proteomes" id="UP000034883"/>
    </source>
</evidence>
<proteinExistence type="predicted"/>
<evidence type="ECO:0000313" key="2">
    <source>
        <dbReference type="EMBL" id="AKF06570.1"/>
    </source>
</evidence>
<dbReference type="OrthoDB" id="6077054at2"/>
<accession>A0A0F6YID8</accession>
<evidence type="ECO:0000256" key="1">
    <source>
        <dbReference type="SAM" id="MobiDB-lite"/>
    </source>
</evidence>
<gene>
    <name evidence="2" type="ORF">DB32_003719</name>
</gene>
<keyword evidence="3" id="KW-1185">Reference proteome</keyword>
<reference evidence="2 3" key="1">
    <citation type="submission" date="2015-03" db="EMBL/GenBank/DDBJ databases">
        <title>Genome assembly of Sandaracinus amylolyticus DSM 53668.</title>
        <authorList>
            <person name="Sharma G."/>
            <person name="Subramanian S."/>
        </authorList>
    </citation>
    <scope>NUCLEOTIDE SEQUENCE [LARGE SCALE GENOMIC DNA]</scope>
    <source>
        <strain evidence="2 3">DSM 53668</strain>
    </source>
</reference>